<accession>A0ACC1M749</accession>
<name>A0ACC1M749_9FUNG</name>
<sequence length="315" mass="35239">MGPVLFAADADVSLEAQDVGLTLHLLWFLLTRPAKKLGLLTSSTHKFECLSVNASLGSTTLDVVGFSNIFVTDNIKQREPIVGRLARLYKVQYGKRVAVLKLAWTRTNRLPEGAVYEVLATKDDKGNPLVSGIPTVYASGILAKNVDGYRLEFSLMEDCGESIVSYFRNLRKENALNNTVAPAVKRCVESVMQTLAEARHVSILHRDISAGNIAIKNGRAYVIDWGYAKLLYPPNERLTTVTTELLKEGNPGREEFIERWGLDWGEVMDTEKAKDPFTGTSWYMSIQVLFQVRDRGIFNDIESLFYVILDALSDR</sequence>
<gene>
    <name evidence="1" type="ORF">IWW38_001410</name>
</gene>
<organism evidence="1 2">
    <name type="scientific">Coemansia aciculifera</name>
    <dbReference type="NCBI Taxonomy" id="417176"/>
    <lineage>
        <taxon>Eukaryota</taxon>
        <taxon>Fungi</taxon>
        <taxon>Fungi incertae sedis</taxon>
        <taxon>Zoopagomycota</taxon>
        <taxon>Kickxellomycotina</taxon>
        <taxon>Kickxellomycetes</taxon>
        <taxon>Kickxellales</taxon>
        <taxon>Kickxellaceae</taxon>
        <taxon>Coemansia</taxon>
    </lineage>
</organism>
<comment type="caution">
    <text evidence="1">The sequence shown here is derived from an EMBL/GenBank/DDBJ whole genome shotgun (WGS) entry which is preliminary data.</text>
</comment>
<keyword evidence="2" id="KW-1185">Reference proteome</keyword>
<dbReference type="Proteomes" id="UP001139981">
    <property type="component" value="Unassembled WGS sequence"/>
</dbReference>
<feature type="non-terminal residue" evidence="1">
    <location>
        <position position="315"/>
    </location>
</feature>
<evidence type="ECO:0000313" key="1">
    <source>
        <dbReference type="EMBL" id="KAJ2898385.1"/>
    </source>
</evidence>
<reference evidence="1" key="1">
    <citation type="submission" date="2022-07" db="EMBL/GenBank/DDBJ databases">
        <title>Phylogenomic reconstructions and comparative analyses of Kickxellomycotina fungi.</title>
        <authorList>
            <person name="Reynolds N.K."/>
            <person name="Stajich J.E."/>
            <person name="Barry K."/>
            <person name="Grigoriev I.V."/>
            <person name="Crous P."/>
            <person name="Smith M.E."/>
        </authorList>
    </citation>
    <scope>NUCLEOTIDE SEQUENCE</scope>
    <source>
        <strain evidence="1">CBS 190363</strain>
    </source>
</reference>
<protein>
    <submittedName>
        <fullName evidence="1">Uncharacterized protein</fullName>
    </submittedName>
</protein>
<evidence type="ECO:0000313" key="2">
    <source>
        <dbReference type="Proteomes" id="UP001139981"/>
    </source>
</evidence>
<proteinExistence type="predicted"/>
<dbReference type="EMBL" id="JANBVB010000065">
    <property type="protein sequence ID" value="KAJ2898385.1"/>
    <property type="molecule type" value="Genomic_DNA"/>
</dbReference>